<evidence type="ECO:0000313" key="3">
    <source>
        <dbReference type="EMBL" id="GMI20418.1"/>
    </source>
</evidence>
<comment type="caution">
    <text evidence="3">The sequence shown here is derived from an EMBL/GenBank/DDBJ whole genome shotgun (WGS) entry which is preliminary data.</text>
</comment>
<evidence type="ECO:0000313" key="4">
    <source>
        <dbReference type="Proteomes" id="UP001165060"/>
    </source>
</evidence>
<evidence type="ECO:0008006" key="5">
    <source>
        <dbReference type="Google" id="ProtNLM"/>
    </source>
</evidence>
<sequence length="1439" mass="160315">MKIVPHVMMVDPPSLDGAAWRPGVVASSWEALAAIMEASLSTDIAEAAGNQPLTTFVSPPPPPFSGFPKIPVHAAIYPAFRKAQAEYMSKEANKKVQEALTQAETTARQLRNVRNENYIDAVRAKHKESFRAVASAHEEQVLAAQLAYDSSTSLEVAAYRKQVKTKRGLAEETDQALITEWEAQLSSLESELQKAKRYRAECRDTLAASTERFEQHLRGLDCFDVPDLREVNAEDVEVDLAGERLGRKADMSDQTKIQPEYRGPYGDTSVPEPEAFVGTVGVPEAAASAELVDPLNPPLNAAAALFNGPGATPEFTFVAVNTLVHTRPFSSPLGDIQPPLSPDRLAEASLLVEQSMEYLREEAEAELRRLQPGGDLQTRLLDVVVPGPYSFKLKHASPHDEEVQRLLASVQIGLSRLKAAVPHEPRWFGEEQPTLKAAVDEKTVAHDRLLMELAFGAICNPALHTDVHGEESGGEEAHNLMVSSWFRTPGFVEVLSQHILPRSMVTATDPAMSDPAGFTQKPKNHSHAVVAMCYMVHADFAETWAFNIPYFIEMLLNLINHGLGNSYEADGYNYETDEAGREGFCDELYGLTPHDVACMCAQALWNLTPALRDWQKKRQLHYSFLNSVFHKVIVLYNKDWDKKAFEMGAPLRKCCEYYAMTMNEIIVAQPHTTTSDNIAFVTDAGQSGDYRHEITAALGKKTTVGALRTELVLLLGELVMGRTVNASESYTAKHREVIEVMLECIYEGIHAGGEEMTCMHAWGALGNMVADSRHNNLVSRIIASYRADTLTHTGMNIFDAAAMSLLNGNQECQFRVLSAMNQLIEHVKGLSKKFYCHDAMKALIEFAERDPPCWDYNAYDDEREKREQTEAAKRWKWRRLDGEKRHIVRRRAWDVYKPGKVRAYTWTIMNAVVTGCERELLADDKIIDMFCRYIKGDRGEARSCLLSVFSQMCKHKDVAPLFFANKKVMQVTVDVMNEVPYIDTRSHAAQNLRDLSVHADVARDMFKDKDLVEAVLHCVRTETPRGRSHSLAVLQYMSMVEGLERPMYLHDEVRETIEWILNMPPSQDPHNSRFVAIAMCANLSHIPVNVADLVANDRLFAPMIRLVLKDNGMEKNQLCAFMALSNLSIDASSHSDRSILDKILNSGALPGLVEQIRLAGPDVEAWEVDEPSQNSKGCFALIVLCSLCRAEGAPKLFEKHGVYEVLAPLVAKTVQPDPKAEPKDVGPLGIGSAEGARVEQMGADLLAMMGVGAEEKTGKRQKLTIEEVGKDGKKVQKTVYTIDGQVIAGSHAEAQAEKEREDREKGINQEGKDGKKWRWHKRALKAAFVVNVMVFEKVAPQDCDSPTIDFFGVCAEIEKLVKGRPKGPRGSAKAEYWERKMLSDILKMVQPFKDKQGKVANEAEMLFLAEMDREAEEEAAKKNKKKKKKKKGGGAAEKE</sequence>
<feature type="region of interest" description="Disordered" evidence="2">
    <location>
        <begin position="1291"/>
        <end position="1314"/>
    </location>
</feature>
<dbReference type="InterPro" id="IPR011989">
    <property type="entry name" value="ARM-like"/>
</dbReference>
<keyword evidence="4" id="KW-1185">Reference proteome</keyword>
<accession>A0ABQ6M6G8</accession>
<feature type="region of interest" description="Disordered" evidence="2">
    <location>
        <begin position="1417"/>
        <end position="1439"/>
    </location>
</feature>
<protein>
    <recommendedName>
        <fullName evidence="5">Armadillo-type protein</fullName>
    </recommendedName>
</protein>
<reference evidence="3 4" key="1">
    <citation type="journal article" date="2023" name="Commun. Biol.">
        <title>Genome analysis of Parmales, the sister group of diatoms, reveals the evolutionary specialization of diatoms from phago-mixotrophs to photoautotrophs.</title>
        <authorList>
            <person name="Ban H."/>
            <person name="Sato S."/>
            <person name="Yoshikawa S."/>
            <person name="Yamada K."/>
            <person name="Nakamura Y."/>
            <person name="Ichinomiya M."/>
            <person name="Sato N."/>
            <person name="Blanc-Mathieu R."/>
            <person name="Endo H."/>
            <person name="Kuwata A."/>
            <person name="Ogata H."/>
        </authorList>
    </citation>
    <scope>NUCLEOTIDE SEQUENCE [LARGE SCALE GENOMIC DNA]</scope>
</reference>
<dbReference type="Gene3D" id="1.25.10.10">
    <property type="entry name" value="Leucine-rich Repeat Variant"/>
    <property type="match status" value="2"/>
</dbReference>
<evidence type="ECO:0000256" key="2">
    <source>
        <dbReference type="SAM" id="MobiDB-lite"/>
    </source>
</evidence>
<feature type="coiled-coil region" evidence="1">
    <location>
        <begin position="178"/>
        <end position="205"/>
    </location>
</feature>
<feature type="compositionally biased region" description="Basic and acidic residues" evidence="2">
    <location>
        <begin position="1294"/>
        <end position="1314"/>
    </location>
</feature>
<dbReference type="InterPro" id="IPR016024">
    <property type="entry name" value="ARM-type_fold"/>
</dbReference>
<name>A0ABQ6M6G8_9STRA</name>
<gene>
    <name evidence="3" type="ORF">TeGR_g906</name>
</gene>
<organism evidence="3 4">
    <name type="scientific">Tetraparma gracilis</name>
    <dbReference type="NCBI Taxonomy" id="2962635"/>
    <lineage>
        <taxon>Eukaryota</taxon>
        <taxon>Sar</taxon>
        <taxon>Stramenopiles</taxon>
        <taxon>Ochrophyta</taxon>
        <taxon>Bolidophyceae</taxon>
        <taxon>Parmales</taxon>
        <taxon>Triparmaceae</taxon>
        <taxon>Tetraparma</taxon>
    </lineage>
</organism>
<proteinExistence type="predicted"/>
<evidence type="ECO:0000256" key="1">
    <source>
        <dbReference type="SAM" id="Coils"/>
    </source>
</evidence>
<dbReference type="SUPFAM" id="SSF48371">
    <property type="entry name" value="ARM repeat"/>
    <property type="match status" value="1"/>
</dbReference>
<dbReference type="Proteomes" id="UP001165060">
    <property type="component" value="Unassembled WGS sequence"/>
</dbReference>
<dbReference type="EMBL" id="BRYB01002490">
    <property type="protein sequence ID" value="GMI20418.1"/>
    <property type="molecule type" value="Genomic_DNA"/>
</dbReference>
<feature type="compositionally biased region" description="Basic residues" evidence="2">
    <location>
        <begin position="1422"/>
        <end position="1432"/>
    </location>
</feature>
<keyword evidence="1" id="KW-0175">Coiled coil</keyword>
<feature type="non-terminal residue" evidence="3">
    <location>
        <position position="1439"/>
    </location>
</feature>
<feature type="region of interest" description="Disordered" evidence="2">
    <location>
        <begin position="249"/>
        <end position="275"/>
    </location>
</feature>